<accession>A0A4S8ND76</accession>
<name>A0A4S8ND76_9ACTN</name>
<feature type="transmembrane region" description="Helical" evidence="1">
    <location>
        <begin position="21"/>
        <end position="42"/>
    </location>
</feature>
<keyword evidence="1" id="KW-0472">Membrane</keyword>
<dbReference type="EMBL" id="STGW01000004">
    <property type="protein sequence ID" value="THV14543.1"/>
    <property type="molecule type" value="Genomic_DNA"/>
</dbReference>
<dbReference type="RefSeq" id="WP_136562307.1">
    <property type="nucleotide sequence ID" value="NZ_BAABLS010000003.1"/>
</dbReference>
<proteinExistence type="predicted"/>
<dbReference type="InterPro" id="IPR025339">
    <property type="entry name" value="DUF4245"/>
</dbReference>
<dbReference type="Proteomes" id="UP000307087">
    <property type="component" value="Unassembled WGS sequence"/>
</dbReference>
<keyword evidence="1" id="KW-0812">Transmembrane</keyword>
<protein>
    <submittedName>
        <fullName evidence="2">DUF4245 domain-containing protein</fullName>
    </submittedName>
</protein>
<keyword evidence="1" id="KW-1133">Transmembrane helix</keyword>
<organism evidence="2 3">
    <name type="scientific">Nocardioides caeni</name>
    <dbReference type="NCBI Taxonomy" id="574700"/>
    <lineage>
        <taxon>Bacteria</taxon>
        <taxon>Bacillati</taxon>
        <taxon>Actinomycetota</taxon>
        <taxon>Actinomycetes</taxon>
        <taxon>Propionibacteriales</taxon>
        <taxon>Nocardioidaceae</taxon>
        <taxon>Nocardioides</taxon>
    </lineage>
</organism>
<sequence length="193" mass="20568">MSNEQQAPGRPGRYQRTTGGLVASMVVTVLGVGALLWFMGIFRPDFETRPEAVDYLDTVAAAQLADLEPIYPARLPDGWIATSVEVDPAGEPVFRVGLLTDDDKFVSVEQQDASPLTLVGGCFNGEEPVEIDGFVVPTDVPRPVAREWEGYSDGDRNVGYVAEVGDVTVLVCGSAPEAELQAVVASLTTAPID</sequence>
<gene>
    <name evidence="2" type="ORF">E9934_07660</name>
</gene>
<evidence type="ECO:0000313" key="2">
    <source>
        <dbReference type="EMBL" id="THV14543.1"/>
    </source>
</evidence>
<keyword evidence="3" id="KW-1185">Reference proteome</keyword>
<dbReference type="Pfam" id="PF14030">
    <property type="entry name" value="DUF4245"/>
    <property type="match status" value="1"/>
</dbReference>
<evidence type="ECO:0000313" key="3">
    <source>
        <dbReference type="Proteomes" id="UP000307087"/>
    </source>
</evidence>
<dbReference type="OrthoDB" id="3827115at2"/>
<comment type="caution">
    <text evidence="2">The sequence shown here is derived from an EMBL/GenBank/DDBJ whole genome shotgun (WGS) entry which is preliminary data.</text>
</comment>
<dbReference type="AlphaFoldDB" id="A0A4S8ND76"/>
<reference evidence="2 3" key="1">
    <citation type="journal article" date="2009" name="Int. J. Syst. Evol. Microbiol.">
        <title>Nocardioides caeni sp. nov., isolated from wastewater.</title>
        <authorList>
            <person name="Yoon J.H."/>
            <person name="Kang S.J."/>
            <person name="Park S."/>
            <person name="Kim W."/>
            <person name="Oh T.K."/>
        </authorList>
    </citation>
    <scope>NUCLEOTIDE SEQUENCE [LARGE SCALE GENOMIC DNA]</scope>
    <source>
        <strain evidence="2 3">DSM 23134</strain>
    </source>
</reference>
<evidence type="ECO:0000256" key="1">
    <source>
        <dbReference type="SAM" id="Phobius"/>
    </source>
</evidence>